<dbReference type="GO" id="GO:0005840">
    <property type="term" value="C:ribosome"/>
    <property type="evidence" value="ECO:0007669"/>
    <property type="project" value="UniProtKB-KW"/>
</dbReference>
<sequence length="41" mass="4834">MEKKVIADIRRQNVSNEILDELTEKIMNQTNGKVDIRFKTN</sequence>
<keyword evidence="1" id="KW-0687">Ribonucleoprotein</keyword>
<protein>
    <submittedName>
        <fullName evidence="1">Ribosomal protein L13E</fullName>
    </submittedName>
</protein>
<evidence type="ECO:0000313" key="1">
    <source>
        <dbReference type="EMBL" id="MDQ0231496.1"/>
    </source>
</evidence>
<comment type="caution">
    <text evidence="1">The sequence shown here is derived from an EMBL/GenBank/DDBJ whole genome shotgun (WGS) entry which is preliminary data.</text>
</comment>
<reference evidence="1 2" key="1">
    <citation type="submission" date="2023-07" db="EMBL/GenBank/DDBJ databases">
        <title>Genomic Encyclopedia of Type Strains, Phase IV (KMG-IV): sequencing the most valuable type-strain genomes for metagenomic binning, comparative biology and taxonomic classification.</title>
        <authorList>
            <person name="Goeker M."/>
        </authorList>
    </citation>
    <scope>NUCLEOTIDE SEQUENCE [LARGE SCALE GENOMIC DNA]</scope>
    <source>
        <strain evidence="1 2">DSM 29005</strain>
    </source>
</reference>
<gene>
    <name evidence="1" type="ORF">J2S19_002779</name>
</gene>
<name>A0ABT9ZGU7_9BACI</name>
<organism evidence="1 2">
    <name type="scientific">Metabacillus malikii</name>
    <dbReference type="NCBI Taxonomy" id="1504265"/>
    <lineage>
        <taxon>Bacteria</taxon>
        <taxon>Bacillati</taxon>
        <taxon>Bacillota</taxon>
        <taxon>Bacilli</taxon>
        <taxon>Bacillales</taxon>
        <taxon>Bacillaceae</taxon>
        <taxon>Metabacillus</taxon>
    </lineage>
</organism>
<dbReference type="Proteomes" id="UP001234495">
    <property type="component" value="Unassembled WGS sequence"/>
</dbReference>
<dbReference type="RefSeq" id="WP_307342538.1">
    <property type="nucleotide sequence ID" value="NZ_JAUSUD010000012.1"/>
</dbReference>
<accession>A0ABT9ZGU7</accession>
<proteinExistence type="predicted"/>
<evidence type="ECO:0000313" key="2">
    <source>
        <dbReference type="Proteomes" id="UP001234495"/>
    </source>
</evidence>
<keyword evidence="1" id="KW-0689">Ribosomal protein</keyword>
<keyword evidence="2" id="KW-1185">Reference proteome</keyword>
<dbReference type="EMBL" id="JAUSUD010000012">
    <property type="protein sequence ID" value="MDQ0231496.1"/>
    <property type="molecule type" value="Genomic_DNA"/>
</dbReference>